<protein>
    <recommendedName>
        <fullName evidence="1">Globin-sensor domain-containing protein</fullName>
    </recommendedName>
</protein>
<name>A0A0Q3SF66_9BACI</name>
<keyword evidence="3" id="KW-1185">Reference proteome</keyword>
<feature type="domain" description="Globin-sensor" evidence="1">
    <location>
        <begin position="7"/>
        <end position="92"/>
    </location>
</feature>
<comment type="caution">
    <text evidence="2">The sequence shown here is derived from an EMBL/GenBank/DDBJ whole genome shotgun (WGS) entry which is preliminary data.</text>
</comment>
<dbReference type="Proteomes" id="UP000050996">
    <property type="component" value="Unassembled WGS sequence"/>
</dbReference>
<dbReference type="Pfam" id="PF11563">
    <property type="entry name" value="Protoglobin"/>
    <property type="match status" value="1"/>
</dbReference>
<dbReference type="GO" id="GO:0020037">
    <property type="term" value="F:heme binding"/>
    <property type="evidence" value="ECO:0007669"/>
    <property type="project" value="InterPro"/>
</dbReference>
<dbReference type="STRING" id="1637975.AN957_04140"/>
<organism evidence="2 3">
    <name type="scientific">Cytobacillus solani</name>
    <dbReference type="NCBI Taxonomy" id="1637975"/>
    <lineage>
        <taxon>Bacteria</taxon>
        <taxon>Bacillati</taxon>
        <taxon>Bacillota</taxon>
        <taxon>Bacilli</taxon>
        <taxon>Bacillales</taxon>
        <taxon>Bacillaceae</taxon>
        <taxon>Cytobacillus</taxon>
    </lineage>
</organism>
<dbReference type="EMBL" id="LJIX01000006">
    <property type="protein sequence ID" value="KQL17876.1"/>
    <property type="molecule type" value="Genomic_DNA"/>
</dbReference>
<dbReference type="InterPro" id="IPR012292">
    <property type="entry name" value="Globin/Proto"/>
</dbReference>
<dbReference type="InterPro" id="IPR044398">
    <property type="entry name" value="Globin-sensor_dom"/>
</dbReference>
<dbReference type="PATRIC" id="fig|1637975.4.peg.508"/>
<dbReference type="Gene3D" id="1.10.490.10">
    <property type="entry name" value="Globins"/>
    <property type="match status" value="1"/>
</dbReference>
<proteinExistence type="predicted"/>
<dbReference type="InterPro" id="IPR009050">
    <property type="entry name" value="Globin-like_sf"/>
</dbReference>
<evidence type="ECO:0000259" key="1">
    <source>
        <dbReference type="Pfam" id="PF11563"/>
    </source>
</evidence>
<reference evidence="2 3" key="1">
    <citation type="submission" date="2015-09" db="EMBL/GenBank/DDBJ databases">
        <title>Genome sequencing project for genomic taxonomy and phylogenomics of Bacillus-like bacteria.</title>
        <authorList>
            <person name="Liu B."/>
            <person name="Wang J."/>
            <person name="Zhu Y."/>
            <person name="Liu G."/>
            <person name="Chen Q."/>
            <person name="Chen Z."/>
            <person name="Lan J."/>
            <person name="Che J."/>
            <person name="Ge C."/>
            <person name="Shi H."/>
            <person name="Pan Z."/>
            <person name="Liu X."/>
        </authorList>
    </citation>
    <scope>NUCLEOTIDE SEQUENCE [LARGE SCALE GENOMIC DNA]</scope>
    <source>
        <strain evidence="2 3">FJAT-18043</strain>
    </source>
</reference>
<accession>A0A0Q3SF66</accession>
<dbReference type="SUPFAM" id="SSF46458">
    <property type="entry name" value="Globin-like"/>
    <property type="match status" value="1"/>
</dbReference>
<dbReference type="AlphaFoldDB" id="A0A0Q3SF66"/>
<dbReference type="GO" id="GO:0019825">
    <property type="term" value="F:oxygen binding"/>
    <property type="evidence" value="ECO:0007669"/>
    <property type="project" value="InterPro"/>
</dbReference>
<evidence type="ECO:0000313" key="3">
    <source>
        <dbReference type="Proteomes" id="UP000050996"/>
    </source>
</evidence>
<gene>
    <name evidence="2" type="ORF">AN957_04140</name>
</gene>
<dbReference type="RefSeq" id="WP_053479161.1">
    <property type="nucleotide sequence ID" value="NZ_CP041305.1"/>
</dbReference>
<evidence type="ECO:0000313" key="2">
    <source>
        <dbReference type="EMBL" id="KQL17876.1"/>
    </source>
</evidence>
<sequence length="119" mass="14066">MSNTLEQEKIGELVDRFYSKLIKDSYYSAMFAERGVDIELLKSRQRSFISRLVTDDSPADDEKNVKQVNERHPFQTTPERAGIWMRTMEETINEMEIEDSIKLNLVEKIRKLMNHLINK</sequence>